<proteinExistence type="predicted"/>
<dbReference type="EnsemblPlants" id="ONIVA04G00100.1">
    <property type="protein sequence ID" value="ONIVA04G00100.1"/>
    <property type="gene ID" value="ONIVA04G00100"/>
</dbReference>
<evidence type="ECO:0000313" key="2">
    <source>
        <dbReference type="EnsemblPlants" id="ONIVA04G00100.1"/>
    </source>
</evidence>
<organism evidence="2">
    <name type="scientific">Oryza nivara</name>
    <name type="common">Indian wild rice</name>
    <name type="synonym">Oryza sativa f. spontanea</name>
    <dbReference type="NCBI Taxonomy" id="4536"/>
    <lineage>
        <taxon>Eukaryota</taxon>
        <taxon>Viridiplantae</taxon>
        <taxon>Streptophyta</taxon>
        <taxon>Embryophyta</taxon>
        <taxon>Tracheophyta</taxon>
        <taxon>Spermatophyta</taxon>
        <taxon>Magnoliopsida</taxon>
        <taxon>Liliopsida</taxon>
        <taxon>Poales</taxon>
        <taxon>Poaceae</taxon>
        <taxon>BOP clade</taxon>
        <taxon>Oryzoideae</taxon>
        <taxon>Oryzeae</taxon>
        <taxon>Oryzinae</taxon>
        <taxon>Oryza</taxon>
    </lineage>
</organism>
<feature type="region of interest" description="Disordered" evidence="1">
    <location>
        <begin position="307"/>
        <end position="356"/>
    </location>
</feature>
<dbReference type="AlphaFoldDB" id="A0A0E0GWZ8"/>
<dbReference type="Proteomes" id="UP000006591">
    <property type="component" value="Chromosome 4"/>
</dbReference>
<feature type="compositionally biased region" description="Acidic residues" evidence="1">
    <location>
        <begin position="315"/>
        <end position="331"/>
    </location>
</feature>
<keyword evidence="3" id="KW-1185">Reference proteome</keyword>
<evidence type="ECO:0000313" key="3">
    <source>
        <dbReference type="Proteomes" id="UP000006591"/>
    </source>
</evidence>
<name>A0A0E0GWZ8_ORYNI</name>
<evidence type="ECO:0000256" key="1">
    <source>
        <dbReference type="SAM" id="MobiDB-lite"/>
    </source>
</evidence>
<reference evidence="2" key="1">
    <citation type="submission" date="2015-04" db="UniProtKB">
        <authorList>
            <consortium name="EnsemblPlants"/>
        </authorList>
    </citation>
    <scope>IDENTIFICATION</scope>
    <source>
        <strain evidence="2">SL10</strain>
    </source>
</reference>
<dbReference type="HOGENOM" id="CLU_779340_0_0_1"/>
<protein>
    <submittedName>
        <fullName evidence="2">Uncharacterized protein</fullName>
    </submittedName>
</protein>
<sequence>MAHASSLFESSQQINLALHSNENLQAPTYLSWWTDKNGETTYLETFFHHFWMPDRIPCQMGPELGIPEHGAVECETGHGKMKSAQLVPVVGCVPSHNLALFTYRALENHLVCVLRDFWNRPCGKPPDDVYMSKTCKLLVRMGMKIEIGYEIRDNIRLQGVPDLAEVVEEVEGVDALLVGEVEDAVEAVVVDDVEGGVDLVGAEVRGGGIDVVAASDIAVHDGGAAEGGGGFRGGVAGLDDDPEEGRVVEEAEGVGHPGEVVGLGGAGARGGDDDEQLVVAVGGGWRVRVLEDGEWIAVAVVGIRIGDGAQGSGEMGEEVEEAEEGAEEEEGGEARERAAEGGVPSSSKQMVVVMSR</sequence>
<dbReference type="Gramene" id="ONIVA04G00100.1">
    <property type="protein sequence ID" value="ONIVA04G00100.1"/>
    <property type="gene ID" value="ONIVA04G00100"/>
</dbReference>
<accession>A0A0E0GWZ8</accession>
<reference evidence="2" key="2">
    <citation type="submission" date="2018-04" db="EMBL/GenBank/DDBJ databases">
        <title>OnivRS2 (Oryza nivara Reference Sequence Version 2).</title>
        <authorList>
            <person name="Zhang J."/>
            <person name="Kudrna D."/>
            <person name="Lee S."/>
            <person name="Talag J."/>
            <person name="Rajasekar S."/>
            <person name="Welchert J."/>
            <person name="Hsing Y.-I."/>
            <person name="Wing R.A."/>
        </authorList>
    </citation>
    <scope>NUCLEOTIDE SEQUENCE [LARGE SCALE GENOMIC DNA]</scope>
    <source>
        <strain evidence="2">SL10</strain>
    </source>
</reference>